<comment type="caution">
    <text evidence="2">The sequence shown here is derived from an EMBL/GenBank/DDBJ whole genome shotgun (WGS) entry which is preliminary data.</text>
</comment>
<dbReference type="Pfam" id="PF07883">
    <property type="entry name" value="Cupin_2"/>
    <property type="match status" value="1"/>
</dbReference>
<organism evidence="2 3">
    <name type="scientific">Natronococcus pandeyae</name>
    <dbReference type="NCBI Taxonomy" id="2055836"/>
    <lineage>
        <taxon>Archaea</taxon>
        <taxon>Methanobacteriati</taxon>
        <taxon>Methanobacteriota</taxon>
        <taxon>Stenosarchaea group</taxon>
        <taxon>Halobacteria</taxon>
        <taxon>Halobacteriales</taxon>
        <taxon>Natrialbaceae</taxon>
        <taxon>Natronococcus</taxon>
    </lineage>
</organism>
<dbReference type="InterPro" id="IPR014710">
    <property type="entry name" value="RmlC-like_jellyroll"/>
</dbReference>
<evidence type="ECO:0000313" key="3">
    <source>
        <dbReference type="Proteomes" id="UP000766904"/>
    </source>
</evidence>
<dbReference type="AlphaFoldDB" id="A0A8J8Q3D0"/>
<dbReference type="Gene3D" id="2.60.120.10">
    <property type="entry name" value="Jelly Rolls"/>
    <property type="match status" value="1"/>
</dbReference>
<keyword evidence="3" id="KW-1185">Reference proteome</keyword>
<name>A0A8J8Q3D0_9EURY</name>
<reference evidence="2" key="1">
    <citation type="submission" date="2017-11" db="EMBL/GenBank/DDBJ databases">
        <authorList>
            <person name="Kajale S.C."/>
            <person name="Sharma A."/>
        </authorList>
    </citation>
    <scope>NUCLEOTIDE SEQUENCE</scope>
    <source>
        <strain evidence="2">LS1_42</strain>
    </source>
</reference>
<protein>
    <recommendedName>
        <fullName evidence="1">Cupin type-2 domain-containing protein</fullName>
    </recommendedName>
</protein>
<dbReference type="EMBL" id="PHNJ01000007">
    <property type="protein sequence ID" value="TYL37828.1"/>
    <property type="molecule type" value="Genomic_DNA"/>
</dbReference>
<evidence type="ECO:0000259" key="1">
    <source>
        <dbReference type="Pfam" id="PF07883"/>
    </source>
</evidence>
<dbReference type="OrthoDB" id="114121at2157"/>
<accession>A0A8J8Q3D0</accession>
<dbReference type="SUPFAM" id="SSF51182">
    <property type="entry name" value="RmlC-like cupins"/>
    <property type="match status" value="1"/>
</dbReference>
<dbReference type="InterPro" id="IPR013096">
    <property type="entry name" value="Cupin_2"/>
</dbReference>
<dbReference type="Proteomes" id="UP000766904">
    <property type="component" value="Unassembled WGS sequence"/>
</dbReference>
<dbReference type="InterPro" id="IPR011051">
    <property type="entry name" value="RmlC_Cupin_sf"/>
</dbReference>
<gene>
    <name evidence="2" type="ORF">CV102_13915</name>
</gene>
<evidence type="ECO:0000313" key="2">
    <source>
        <dbReference type="EMBL" id="TYL37828.1"/>
    </source>
</evidence>
<proteinExistence type="predicted"/>
<sequence>MSVCRVYGQRSVDDDTAGFLDHPLRLGVGIVDGHRDVVDRLAVGIGFVYRGELTFTIEEDTVTIGPGDTYILYSHETHAAENTGDIPVEGVDVFCPPRGAADWME</sequence>
<feature type="domain" description="Cupin type-2" evidence="1">
    <location>
        <begin position="45"/>
        <end position="94"/>
    </location>
</feature>